<sequence length="546" mass="60654">MIRALAACAALTLTSASGTQACDNQQVHSKSLLQVHGPTDPAPRNHDDLVGLCVVQDDSCFDLQLDKRWHNASWSKDYEFPPDAVQLVVARHGEDLRWLDALPQLPAVVYNRGGADSLLPSPRENLRIVSEENHGREDEVFLHHIVENYDALPQVTVFLQGWPFGHCPGFLKAVRNTISAMLLPGQVAELQGAADASQGLAPLTGTFWQYNINAGRLGLASSLASKHFPLGREREALNYARVLYNETCTKILGGAACPGVEWTAEGAQWAVTRDRIWSTERSIYMDALSLGEGWEGKFRGLVLEALWPVMFGSAQWKPTKVDMIPSQAGQAFNRARSNDGFCASETSGSRKLLFSCQDRVEFCERQRKSGASTGKLFESERLGFKIHDASDFGPWRLEAKLQPILWGSATWWPRASPEAQSMRNVSFDPDIVELDGLLGLRRSDRTDLAAVQWNITESGSGYAFSRLDFRGQQQFLGCQEGLARLLPEPSSWQFIKLLDGWIQMRHTQAGRVLSMDDRSSEGRLYCREAAGLDSSQAAFVLQTLRK</sequence>
<dbReference type="PROSITE" id="PS51257">
    <property type="entry name" value="PROKAR_LIPOPROTEIN"/>
    <property type="match status" value="1"/>
</dbReference>
<comment type="caution">
    <text evidence="2">The sequence shown here is derived from an EMBL/GenBank/DDBJ whole genome shotgun (WGS) entry which is preliminary data.</text>
</comment>
<name>A0A812QN30_9DINO</name>
<dbReference type="PANTHER" id="PTHR37490">
    <property type="entry name" value="EXPRESSED PROTEIN"/>
    <property type="match status" value="1"/>
</dbReference>
<dbReference type="Proteomes" id="UP000604046">
    <property type="component" value="Unassembled WGS sequence"/>
</dbReference>
<keyword evidence="3" id="KW-1185">Reference proteome</keyword>
<proteinExistence type="predicted"/>
<dbReference type="PANTHER" id="PTHR37490:SF2">
    <property type="match status" value="1"/>
</dbReference>
<protein>
    <submittedName>
        <fullName evidence="2">HrpB protein</fullName>
    </submittedName>
</protein>
<organism evidence="2 3">
    <name type="scientific">Symbiodinium natans</name>
    <dbReference type="NCBI Taxonomy" id="878477"/>
    <lineage>
        <taxon>Eukaryota</taxon>
        <taxon>Sar</taxon>
        <taxon>Alveolata</taxon>
        <taxon>Dinophyceae</taxon>
        <taxon>Suessiales</taxon>
        <taxon>Symbiodiniaceae</taxon>
        <taxon>Symbiodinium</taxon>
    </lineage>
</organism>
<dbReference type="EMBL" id="CAJNDS010002256">
    <property type="protein sequence ID" value="CAE7395431.1"/>
    <property type="molecule type" value="Genomic_DNA"/>
</dbReference>
<dbReference type="OrthoDB" id="28755at2759"/>
<gene>
    <name evidence="2" type="primary">hrpB</name>
    <name evidence="2" type="ORF">SNAT2548_LOCUS21539</name>
</gene>
<feature type="chain" id="PRO_5032751735" evidence="1">
    <location>
        <begin position="22"/>
        <end position="546"/>
    </location>
</feature>
<dbReference type="InterPro" id="IPR021838">
    <property type="entry name" value="DUF3431"/>
</dbReference>
<dbReference type="AlphaFoldDB" id="A0A812QN30"/>
<evidence type="ECO:0000313" key="2">
    <source>
        <dbReference type="EMBL" id="CAE7395431.1"/>
    </source>
</evidence>
<keyword evidence="1" id="KW-0732">Signal</keyword>
<dbReference type="Pfam" id="PF11913">
    <property type="entry name" value="DUF3431"/>
    <property type="match status" value="1"/>
</dbReference>
<evidence type="ECO:0000256" key="1">
    <source>
        <dbReference type="SAM" id="SignalP"/>
    </source>
</evidence>
<accession>A0A812QN30</accession>
<feature type="signal peptide" evidence="1">
    <location>
        <begin position="1"/>
        <end position="21"/>
    </location>
</feature>
<reference evidence="2" key="1">
    <citation type="submission" date="2021-02" db="EMBL/GenBank/DDBJ databases">
        <authorList>
            <person name="Dougan E. K."/>
            <person name="Rhodes N."/>
            <person name="Thang M."/>
            <person name="Chan C."/>
        </authorList>
    </citation>
    <scope>NUCLEOTIDE SEQUENCE</scope>
</reference>
<evidence type="ECO:0000313" key="3">
    <source>
        <dbReference type="Proteomes" id="UP000604046"/>
    </source>
</evidence>